<keyword evidence="5" id="KW-0687">Ribonucleoprotein</keyword>
<proteinExistence type="inferred from homology"/>
<keyword evidence="9" id="KW-1185">Reference proteome</keyword>
<dbReference type="InterPro" id="IPR018305">
    <property type="entry name" value="Ribosomal_m50"/>
</dbReference>
<dbReference type="EMBL" id="JAPQKI010000011">
    <property type="protein sequence ID" value="KAJ5082099.1"/>
    <property type="molecule type" value="Genomic_DNA"/>
</dbReference>
<comment type="subcellular location">
    <subcellularLocation>
        <location evidence="1">Mitochondrion</location>
    </subcellularLocation>
</comment>
<reference evidence="8" key="2">
    <citation type="journal article" date="2023" name="IMA Fungus">
        <title>Comparative genomic study of the Penicillium genus elucidates a diverse pangenome and 15 lateral gene transfer events.</title>
        <authorList>
            <person name="Petersen C."/>
            <person name="Sorensen T."/>
            <person name="Nielsen M.R."/>
            <person name="Sondergaard T.E."/>
            <person name="Sorensen J.L."/>
            <person name="Fitzpatrick D.A."/>
            <person name="Frisvad J.C."/>
            <person name="Nielsen K.L."/>
        </authorList>
    </citation>
    <scope>NUCLEOTIDE SEQUENCE</scope>
    <source>
        <strain evidence="8">IBT 30761</strain>
    </source>
</reference>
<comment type="caution">
    <text evidence="8">The sequence shown here is derived from an EMBL/GenBank/DDBJ whole genome shotgun (WGS) entry which is preliminary data.</text>
</comment>
<dbReference type="GO" id="GO:0005739">
    <property type="term" value="C:mitochondrion"/>
    <property type="evidence" value="ECO:0007669"/>
    <property type="project" value="UniProtKB-SubCell"/>
</dbReference>
<protein>
    <recommendedName>
        <fullName evidence="6">Large ribosomal subunit protein mL50</fullName>
    </recommendedName>
</protein>
<keyword evidence="3" id="KW-0689">Ribosomal protein</keyword>
<reference evidence="8" key="1">
    <citation type="submission" date="2022-11" db="EMBL/GenBank/DDBJ databases">
        <authorList>
            <person name="Petersen C."/>
        </authorList>
    </citation>
    <scope>NUCLEOTIDE SEQUENCE</scope>
    <source>
        <strain evidence="8">IBT 30761</strain>
    </source>
</reference>
<dbReference type="AlphaFoldDB" id="A0A9W9EHV6"/>
<evidence type="ECO:0000256" key="5">
    <source>
        <dbReference type="ARBA" id="ARBA00023274"/>
    </source>
</evidence>
<feature type="region of interest" description="Disordered" evidence="7">
    <location>
        <begin position="52"/>
        <end position="75"/>
    </location>
</feature>
<dbReference type="GO" id="GO:1990904">
    <property type="term" value="C:ribonucleoprotein complex"/>
    <property type="evidence" value="ECO:0007669"/>
    <property type="project" value="UniProtKB-KW"/>
</dbReference>
<dbReference type="Pfam" id="PF10501">
    <property type="entry name" value="Ribosomal_L50"/>
    <property type="match status" value="1"/>
</dbReference>
<comment type="similarity">
    <text evidence="2">Belongs to the mitochondrion-specific ribosomal protein mL50 family.</text>
</comment>
<evidence type="ECO:0000256" key="1">
    <source>
        <dbReference type="ARBA" id="ARBA00004173"/>
    </source>
</evidence>
<sequence length="342" mass="38673">MRPVMRLPLREALYVCSNCRQGAAPRVSPLARQFQLQTRRYASDNSPTFLERTRRKLWDGEKPPTGLSEGTSETKGELALGDGYVQAETWEGLTSVGYLPKDEWKQTGSARNDVYHRFGRETRIRPTLTAAHQTAVEICLLQLLGKDLTSICHVDHHNEQIRVMLEKCTVQATETGQWEIKFPDAQTKEALVFVFNQIGGGEPNNQIESTGDFVERDPKAESYRALSIADSDIKFAYIKRLSQLIGRRIPDKFISASNTVDELIQALSSKLKEKPVDVNRRLSKQWAAGNLPPNLGFHSSRLSRGDRDEDFGRKKAIHAEYFERGLVFPREGKKKAISQNAE</sequence>
<keyword evidence="4" id="KW-0496">Mitochondrion</keyword>
<name>A0A9W9EHV6_9EURO</name>
<evidence type="ECO:0000256" key="6">
    <source>
        <dbReference type="ARBA" id="ARBA00035183"/>
    </source>
</evidence>
<evidence type="ECO:0000256" key="3">
    <source>
        <dbReference type="ARBA" id="ARBA00022980"/>
    </source>
</evidence>
<gene>
    <name evidence="8" type="ORF">N7532_011142</name>
</gene>
<evidence type="ECO:0000256" key="7">
    <source>
        <dbReference type="SAM" id="MobiDB-lite"/>
    </source>
</evidence>
<dbReference type="Proteomes" id="UP001149074">
    <property type="component" value="Unassembled WGS sequence"/>
</dbReference>
<accession>A0A9W9EHV6</accession>
<dbReference type="RefSeq" id="XP_056468621.1">
    <property type="nucleotide sequence ID" value="XM_056623633.1"/>
</dbReference>
<evidence type="ECO:0000313" key="8">
    <source>
        <dbReference type="EMBL" id="KAJ5082099.1"/>
    </source>
</evidence>
<dbReference type="GeneID" id="81362612"/>
<evidence type="ECO:0000313" key="9">
    <source>
        <dbReference type="Proteomes" id="UP001149074"/>
    </source>
</evidence>
<organism evidence="8 9">
    <name type="scientific">Penicillium argentinense</name>
    <dbReference type="NCBI Taxonomy" id="1131581"/>
    <lineage>
        <taxon>Eukaryota</taxon>
        <taxon>Fungi</taxon>
        <taxon>Dikarya</taxon>
        <taxon>Ascomycota</taxon>
        <taxon>Pezizomycotina</taxon>
        <taxon>Eurotiomycetes</taxon>
        <taxon>Eurotiomycetidae</taxon>
        <taxon>Eurotiales</taxon>
        <taxon>Aspergillaceae</taxon>
        <taxon>Penicillium</taxon>
    </lineage>
</organism>
<evidence type="ECO:0000256" key="4">
    <source>
        <dbReference type="ARBA" id="ARBA00023128"/>
    </source>
</evidence>
<dbReference type="GO" id="GO:0005840">
    <property type="term" value="C:ribosome"/>
    <property type="evidence" value="ECO:0007669"/>
    <property type="project" value="UniProtKB-KW"/>
</dbReference>
<evidence type="ECO:0000256" key="2">
    <source>
        <dbReference type="ARBA" id="ARBA00008860"/>
    </source>
</evidence>
<dbReference type="OrthoDB" id="6220758at2759"/>